<evidence type="ECO:0000259" key="1">
    <source>
        <dbReference type="Pfam" id="PF01695"/>
    </source>
</evidence>
<dbReference type="SUPFAM" id="SSF52540">
    <property type="entry name" value="P-loop containing nucleoside triphosphate hydrolases"/>
    <property type="match status" value="1"/>
</dbReference>
<evidence type="ECO:0000313" key="2">
    <source>
        <dbReference type="EMBL" id="VVE85077.1"/>
    </source>
</evidence>
<dbReference type="InterPro" id="IPR002611">
    <property type="entry name" value="IstB_ATP-bd"/>
</dbReference>
<gene>
    <name evidence="2" type="ORF">PSP31121_05068</name>
</gene>
<dbReference type="Gene3D" id="3.40.50.300">
    <property type="entry name" value="P-loop containing nucleotide triphosphate hydrolases"/>
    <property type="match status" value="1"/>
</dbReference>
<evidence type="ECO:0000313" key="3">
    <source>
        <dbReference type="Proteomes" id="UP000335538"/>
    </source>
</evidence>
<protein>
    <submittedName>
        <fullName evidence="2">Transposase</fullName>
    </submittedName>
</protein>
<dbReference type="AlphaFoldDB" id="A0A5E5BIG3"/>
<reference evidence="2 3" key="1">
    <citation type="submission" date="2019-08" db="EMBL/GenBank/DDBJ databases">
        <authorList>
            <person name="Peeters C."/>
        </authorList>
    </citation>
    <scope>NUCLEOTIDE SEQUENCE [LARGE SCALE GENOMIC DNA]</scope>
    <source>
        <strain evidence="2 3">LMG 31121</strain>
    </source>
</reference>
<dbReference type="InterPro" id="IPR027417">
    <property type="entry name" value="P-loop_NTPase"/>
</dbReference>
<sequence length="84" mass="9632">MLDDWGLQELDQGARNDLLEVLNDRVDARSTIITSQLPLEHWHAWLQDPTLADAILDRLVHQAHTLPLKGESMRKKNQPDENIA</sequence>
<dbReference type="EMBL" id="CABPSR010000023">
    <property type="protein sequence ID" value="VVE85077.1"/>
    <property type="molecule type" value="Genomic_DNA"/>
</dbReference>
<organism evidence="2 3">
    <name type="scientific">Pandoraea sputorum</name>
    <dbReference type="NCBI Taxonomy" id="93222"/>
    <lineage>
        <taxon>Bacteria</taxon>
        <taxon>Pseudomonadati</taxon>
        <taxon>Pseudomonadota</taxon>
        <taxon>Betaproteobacteria</taxon>
        <taxon>Burkholderiales</taxon>
        <taxon>Burkholderiaceae</taxon>
        <taxon>Pandoraea</taxon>
    </lineage>
</organism>
<proteinExistence type="predicted"/>
<dbReference type="GO" id="GO:0005524">
    <property type="term" value="F:ATP binding"/>
    <property type="evidence" value="ECO:0007669"/>
    <property type="project" value="InterPro"/>
</dbReference>
<feature type="domain" description="IstB-like ATP-binding" evidence="1">
    <location>
        <begin position="1"/>
        <end position="78"/>
    </location>
</feature>
<dbReference type="Proteomes" id="UP000335538">
    <property type="component" value="Unassembled WGS sequence"/>
</dbReference>
<accession>A0A5E5BIG3</accession>
<name>A0A5E5BIG3_9BURK</name>
<dbReference type="Pfam" id="PF01695">
    <property type="entry name" value="IstB_IS21"/>
    <property type="match status" value="1"/>
</dbReference>